<evidence type="ECO:0000313" key="1">
    <source>
        <dbReference type="EMBL" id="GGB77807.1"/>
    </source>
</evidence>
<reference evidence="2" key="1">
    <citation type="journal article" date="2019" name="Int. J. Syst. Evol. Microbiol.">
        <title>The Global Catalogue of Microorganisms (GCM) 10K type strain sequencing project: providing services to taxonomists for standard genome sequencing and annotation.</title>
        <authorList>
            <consortium name="The Broad Institute Genomics Platform"/>
            <consortium name="The Broad Institute Genome Sequencing Center for Infectious Disease"/>
            <person name="Wu L."/>
            <person name="Ma J."/>
        </authorList>
    </citation>
    <scope>NUCLEOTIDE SEQUENCE [LARGE SCALE GENOMIC DNA]</scope>
    <source>
        <strain evidence="2">CGMCC 1.15339</strain>
    </source>
</reference>
<accession>A0ABQ1JXT5</accession>
<proteinExistence type="predicted"/>
<sequence>MSREAHVPFCEGPLGKFQRSTLLTFREDECQIYADDGAVNLSTIRRKLLNLIKAHPLKDSVAGKMQRACWDAKFRAEILFGQKSTKA</sequence>
<comment type="caution">
    <text evidence="1">The sequence shown here is derived from an EMBL/GenBank/DDBJ whole genome shotgun (WGS) entry which is preliminary data.</text>
</comment>
<evidence type="ECO:0000313" key="2">
    <source>
        <dbReference type="Proteomes" id="UP000617555"/>
    </source>
</evidence>
<gene>
    <name evidence="1" type="ORF">GCM10011607_42440</name>
</gene>
<dbReference type="Proteomes" id="UP000617555">
    <property type="component" value="Unassembled WGS sequence"/>
</dbReference>
<protein>
    <submittedName>
        <fullName evidence="1">Uncharacterized protein</fullName>
    </submittedName>
</protein>
<organism evidence="1 2">
    <name type="scientific">Shewanella inventionis</name>
    <dbReference type="NCBI Taxonomy" id="1738770"/>
    <lineage>
        <taxon>Bacteria</taxon>
        <taxon>Pseudomonadati</taxon>
        <taxon>Pseudomonadota</taxon>
        <taxon>Gammaproteobacteria</taxon>
        <taxon>Alteromonadales</taxon>
        <taxon>Shewanellaceae</taxon>
        <taxon>Shewanella</taxon>
    </lineage>
</organism>
<name>A0ABQ1JXT5_9GAMM</name>
<keyword evidence="2" id="KW-1185">Reference proteome</keyword>
<dbReference type="EMBL" id="BMII01000083">
    <property type="protein sequence ID" value="GGB77807.1"/>
    <property type="molecule type" value="Genomic_DNA"/>
</dbReference>